<feature type="coiled-coil region" evidence="1">
    <location>
        <begin position="44"/>
        <end position="71"/>
    </location>
</feature>
<name>A0ABD1YXA0_9MARC</name>
<sequence length="123" mass="14083">MEVSEEETPHLVSAQLIGYQCREAFLMSITEAADKYHKDIQSILESEYAQYRNLQDDLNAAEQNLASCTTRNSNTISGADPEPADQQLELERAKCMSLEREWKLATKLLKQERAKSSKVEEDW</sequence>
<organism evidence="2 3">
    <name type="scientific">Riccia fluitans</name>
    <dbReference type="NCBI Taxonomy" id="41844"/>
    <lineage>
        <taxon>Eukaryota</taxon>
        <taxon>Viridiplantae</taxon>
        <taxon>Streptophyta</taxon>
        <taxon>Embryophyta</taxon>
        <taxon>Marchantiophyta</taxon>
        <taxon>Marchantiopsida</taxon>
        <taxon>Marchantiidae</taxon>
        <taxon>Marchantiales</taxon>
        <taxon>Ricciaceae</taxon>
        <taxon>Riccia</taxon>
    </lineage>
</organism>
<gene>
    <name evidence="2" type="ORF">R1flu_005476</name>
</gene>
<evidence type="ECO:0000313" key="2">
    <source>
        <dbReference type="EMBL" id="KAL2633997.1"/>
    </source>
</evidence>
<protein>
    <submittedName>
        <fullName evidence="2">Uncharacterized protein</fullName>
    </submittedName>
</protein>
<evidence type="ECO:0000313" key="3">
    <source>
        <dbReference type="Proteomes" id="UP001605036"/>
    </source>
</evidence>
<keyword evidence="1" id="KW-0175">Coiled coil</keyword>
<comment type="caution">
    <text evidence="2">The sequence shown here is derived from an EMBL/GenBank/DDBJ whole genome shotgun (WGS) entry which is preliminary data.</text>
</comment>
<proteinExistence type="predicted"/>
<accession>A0ABD1YXA0</accession>
<dbReference type="Proteomes" id="UP001605036">
    <property type="component" value="Unassembled WGS sequence"/>
</dbReference>
<keyword evidence="3" id="KW-1185">Reference proteome</keyword>
<dbReference type="EMBL" id="JBHFFA010000003">
    <property type="protein sequence ID" value="KAL2633997.1"/>
    <property type="molecule type" value="Genomic_DNA"/>
</dbReference>
<dbReference type="AlphaFoldDB" id="A0ABD1YXA0"/>
<reference evidence="2 3" key="1">
    <citation type="submission" date="2024-09" db="EMBL/GenBank/DDBJ databases">
        <title>Chromosome-scale assembly of Riccia fluitans.</title>
        <authorList>
            <person name="Paukszto L."/>
            <person name="Sawicki J."/>
            <person name="Karawczyk K."/>
            <person name="Piernik-Szablinska J."/>
            <person name="Szczecinska M."/>
            <person name="Mazdziarz M."/>
        </authorList>
    </citation>
    <scope>NUCLEOTIDE SEQUENCE [LARGE SCALE GENOMIC DNA]</scope>
    <source>
        <strain evidence="2">Rf_01</strain>
        <tissue evidence="2">Aerial parts of the thallus</tissue>
    </source>
</reference>
<evidence type="ECO:0000256" key="1">
    <source>
        <dbReference type="SAM" id="Coils"/>
    </source>
</evidence>